<reference evidence="1 2" key="1">
    <citation type="submission" date="2021-03" db="EMBL/GenBank/DDBJ databases">
        <title>Antimicrobial resistance genes in bacteria isolated from Japanese honey, and their potential for conferring macrolide and lincosamide resistance in the American foulbrood pathogen Paenibacillus larvae.</title>
        <authorList>
            <person name="Okamoto M."/>
            <person name="Kumagai M."/>
            <person name="Kanamori H."/>
            <person name="Takamatsu D."/>
        </authorList>
    </citation>
    <scope>NUCLEOTIDE SEQUENCE [LARGE SCALE GENOMIC DNA]</scope>
    <source>
        <strain evidence="1 2">J21TS3</strain>
    </source>
</reference>
<dbReference type="Proteomes" id="UP000680638">
    <property type="component" value="Unassembled WGS sequence"/>
</dbReference>
<dbReference type="RefSeq" id="WP_212948422.1">
    <property type="nucleotide sequence ID" value="NZ_BORW01000004.1"/>
</dbReference>
<gene>
    <name evidence="1" type="ORF">J21TS3_12490</name>
</gene>
<proteinExistence type="predicted"/>
<accession>A0ABQ4LTI4</accession>
<evidence type="ECO:0000313" key="1">
    <source>
        <dbReference type="EMBL" id="GIO66428.1"/>
    </source>
</evidence>
<comment type="caution">
    <text evidence="1">The sequence shown here is derived from an EMBL/GenBank/DDBJ whole genome shotgun (WGS) entry which is preliminary data.</text>
</comment>
<dbReference type="EMBL" id="BORW01000004">
    <property type="protein sequence ID" value="GIO66428.1"/>
    <property type="molecule type" value="Genomic_DNA"/>
</dbReference>
<protein>
    <recommendedName>
        <fullName evidence="3">S1 motif domain-containing protein</fullName>
    </recommendedName>
</protein>
<evidence type="ECO:0008006" key="3">
    <source>
        <dbReference type="Google" id="ProtNLM"/>
    </source>
</evidence>
<sequence length="168" mass="19277">MKYIQACGLEEHEMYFFEVDGQMAAYRQVSVVNGHCRVSVAPDFHLIETEVELFEGDEEITREAFEEIWQQAVLPYREAWEKAKSLCPPGKNVAGTIRMFYPQGVIIQLDEGAYAVADDPGLRERTPPAWMYPGYRIQGKVERADEALLMLMLNDCRVTGKKVEEMHL</sequence>
<keyword evidence="2" id="KW-1185">Reference proteome</keyword>
<organism evidence="1 2">
    <name type="scientific">Paenibacillus cookii</name>
    <dbReference type="NCBI Taxonomy" id="157839"/>
    <lineage>
        <taxon>Bacteria</taxon>
        <taxon>Bacillati</taxon>
        <taxon>Bacillota</taxon>
        <taxon>Bacilli</taxon>
        <taxon>Bacillales</taxon>
        <taxon>Paenibacillaceae</taxon>
        <taxon>Paenibacillus</taxon>
    </lineage>
</organism>
<name>A0ABQ4LTI4_9BACL</name>
<evidence type="ECO:0000313" key="2">
    <source>
        <dbReference type="Proteomes" id="UP000680638"/>
    </source>
</evidence>